<dbReference type="InterPro" id="IPR013098">
    <property type="entry name" value="Ig_I-set"/>
</dbReference>
<evidence type="ECO:0000256" key="7">
    <source>
        <dbReference type="ARBA" id="ARBA00023242"/>
    </source>
</evidence>
<dbReference type="GO" id="GO:0045214">
    <property type="term" value="P:sarcomere organization"/>
    <property type="evidence" value="ECO:0007669"/>
    <property type="project" value="TreeGrafter"/>
</dbReference>
<feature type="domain" description="Ig-like" evidence="10">
    <location>
        <begin position="117"/>
        <end position="208"/>
    </location>
</feature>
<dbReference type="PROSITE" id="PS50835">
    <property type="entry name" value="IG_LIKE"/>
    <property type="match status" value="4"/>
</dbReference>
<dbReference type="SMART" id="SM00060">
    <property type="entry name" value="FN3"/>
    <property type="match status" value="3"/>
</dbReference>
<feature type="domain" description="Fibronectin type-III" evidence="11">
    <location>
        <begin position="534"/>
        <end position="629"/>
    </location>
</feature>
<keyword evidence="8" id="KW-0393">Immunoglobulin domain</keyword>
<feature type="domain" description="Fibronectin type-III" evidence="11">
    <location>
        <begin position="762"/>
        <end position="856"/>
    </location>
</feature>
<reference evidence="12" key="2">
    <citation type="submission" date="2025-09" db="UniProtKB">
        <authorList>
            <consortium name="Ensembl"/>
        </authorList>
    </citation>
    <scope>IDENTIFICATION</scope>
</reference>
<dbReference type="PANTHER" id="PTHR14340">
    <property type="entry name" value="MICROFIBRIL-ASSOCIATED GLYCOPROTEIN 3"/>
    <property type="match status" value="1"/>
</dbReference>
<evidence type="ECO:0008006" key="14">
    <source>
        <dbReference type="Google" id="ProtNLM"/>
    </source>
</evidence>
<evidence type="ECO:0000256" key="8">
    <source>
        <dbReference type="ARBA" id="ARBA00023319"/>
    </source>
</evidence>
<dbReference type="Gene3D" id="2.60.40.10">
    <property type="entry name" value="Immunoglobulins"/>
    <property type="match status" value="9"/>
</dbReference>
<keyword evidence="6" id="KW-1015">Disulfide bond</keyword>
<evidence type="ECO:0000256" key="3">
    <source>
        <dbReference type="ARBA" id="ARBA00006692"/>
    </source>
</evidence>
<keyword evidence="5" id="KW-0677">Repeat</keyword>
<keyword evidence="13" id="KW-1185">Reference proteome</keyword>
<dbReference type="Proteomes" id="UP000694389">
    <property type="component" value="Unassembled WGS sequence"/>
</dbReference>
<dbReference type="FunFam" id="2.60.40.10:FF:001350">
    <property type="entry name" value="titin isoform X1"/>
    <property type="match status" value="1"/>
</dbReference>
<name>A0A8C4IIQ9_DICLA</name>
<dbReference type="GO" id="GO:0048738">
    <property type="term" value="P:cardiac muscle tissue development"/>
    <property type="evidence" value="ECO:0007669"/>
    <property type="project" value="TreeGrafter"/>
</dbReference>
<dbReference type="PROSITE" id="PS50853">
    <property type="entry name" value="FN3"/>
    <property type="match status" value="3"/>
</dbReference>
<keyword evidence="7" id="KW-0539">Nucleus</keyword>
<evidence type="ECO:0000259" key="11">
    <source>
        <dbReference type="PROSITE" id="PS50853"/>
    </source>
</evidence>
<dbReference type="InterPro" id="IPR007110">
    <property type="entry name" value="Ig-like_dom"/>
</dbReference>
<feature type="compositionally biased region" description="Basic and acidic residues" evidence="9">
    <location>
        <begin position="25"/>
        <end position="43"/>
    </location>
</feature>
<evidence type="ECO:0000259" key="10">
    <source>
        <dbReference type="PROSITE" id="PS50835"/>
    </source>
</evidence>
<keyword evidence="4" id="KW-0963">Cytoplasm</keyword>
<dbReference type="InterPro" id="IPR003599">
    <property type="entry name" value="Ig_sub"/>
</dbReference>
<dbReference type="SUPFAM" id="SSF48726">
    <property type="entry name" value="Immunoglobulin"/>
    <property type="match status" value="6"/>
</dbReference>
<dbReference type="InterPro" id="IPR003961">
    <property type="entry name" value="FN3_dom"/>
</dbReference>
<evidence type="ECO:0000256" key="2">
    <source>
        <dbReference type="ARBA" id="ARBA00004496"/>
    </source>
</evidence>
<reference evidence="12" key="1">
    <citation type="submission" date="2025-08" db="UniProtKB">
        <authorList>
            <consortium name="Ensembl"/>
        </authorList>
    </citation>
    <scope>IDENTIFICATION</scope>
</reference>
<protein>
    <recommendedName>
        <fullName evidence="14">Titin</fullName>
    </recommendedName>
</protein>
<organism evidence="12 13">
    <name type="scientific">Dicentrarchus labrax</name>
    <name type="common">European seabass</name>
    <name type="synonym">Morone labrax</name>
    <dbReference type="NCBI Taxonomy" id="13489"/>
    <lineage>
        <taxon>Eukaryota</taxon>
        <taxon>Metazoa</taxon>
        <taxon>Chordata</taxon>
        <taxon>Craniata</taxon>
        <taxon>Vertebrata</taxon>
        <taxon>Euteleostomi</taxon>
        <taxon>Actinopterygii</taxon>
        <taxon>Neopterygii</taxon>
        <taxon>Teleostei</taxon>
        <taxon>Neoteleostei</taxon>
        <taxon>Acanthomorphata</taxon>
        <taxon>Eupercaria</taxon>
        <taxon>Moronidae</taxon>
        <taxon>Dicentrarchus</taxon>
    </lineage>
</organism>
<comment type="subcellular location">
    <subcellularLocation>
        <location evidence="2">Cytoplasm</location>
    </subcellularLocation>
    <subcellularLocation>
        <location evidence="1">Nucleus</location>
    </subcellularLocation>
</comment>
<evidence type="ECO:0000256" key="1">
    <source>
        <dbReference type="ARBA" id="ARBA00004123"/>
    </source>
</evidence>
<dbReference type="Pfam" id="PF00041">
    <property type="entry name" value="fn3"/>
    <property type="match status" value="3"/>
</dbReference>
<feature type="domain" description="Ig-like" evidence="10">
    <location>
        <begin position="218"/>
        <end position="316"/>
    </location>
</feature>
<dbReference type="GO" id="GO:0031430">
    <property type="term" value="C:M band"/>
    <property type="evidence" value="ECO:0007669"/>
    <property type="project" value="TreeGrafter"/>
</dbReference>
<evidence type="ECO:0000256" key="4">
    <source>
        <dbReference type="ARBA" id="ARBA00022490"/>
    </source>
</evidence>
<dbReference type="PANTHER" id="PTHR14340:SF13">
    <property type="entry name" value="TITIN"/>
    <property type="match status" value="1"/>
</dbReference>
<accession>A0A8C4IIQ9</accession>
<sequence>MCHCSSNIQLRSDCCVRLSPCRGGSEVHQEPGQRGGNRDGQREADLRGVQTKCRCYLVQRRRGADKELEAGDKYQMVSDGKRRTLVIKNSELKDEGGYVVMIGATRASADLTVLGKPQKLKIITPLKDTEVKEGQEVVLNCEVNTEGAKAKWLKNEETVFESSKYVMVQRDNVFSLRIKDAQKADEADFSINLINQRGEQAKSSCKLSVKGQWVTASPCFNLLSFSLKESLRIVVPLEDIDTQEKTTVSFSCKVNRPKATLKWMKGGQEITFNKRVVYRVDKDKHTLTIKDCTLADEGEYTAVAGENKSTAELIISEAPTDFSVQMKDQTITEFEDAEFTCKLTKEKADVKWYRNGREIREGPRYTFTKDGKMCTLRIKECRPDDECEYACGVDDKRSRARLFVEETPVEIVRPPQDAFEPPGSDVVKNTRTNLLSPLPAVPKIKTTDQNYVTDARKPIAMAVPYSAYPQAEADWLYNNLSLPKDNIYTSADRTEYRLKDPMKSDEGRYKIMIKNKHGQGEAFINLQVIDVPEAPLNVIVGNVTKFGCTVSWEPPVSDGGSPITSYTIELRDRTSVKWSPVQLTKADELSAIINDVIENKEYIFRVKAENKAGVGKPSAASQPPPSPPLNLVWEDQNKNSVQLTWETPLRNGGSMITGYIIERCEDGTNKWLRIQDLEFTVTDVVEGKEYLFRVTACNKCGPGEPAYIDEPVNVSSPASESQRTSGIFTMLCLWSSSKRDTHFQVRNFLTPLSFLFPAIPDPPENLRWRDKSASGIFLTWEPPKYDGGTGIRGYNVDRCQRGTDKWEPCGDMVPELKCQVTGLIEGQWYSYRVRALNRLGASQPCKATDEIQAVDPKEPPEIQLDAKLLAGLTAKAGSKIELPAEVTGKPEPRVKWTKADLVLKPDDRVSIDTKPGHSTVTIAKTKRDDSCTYIIEATNSSGRATATVDVNILGKTSSQRRKVFILTFLVPG</sequence>
<feature type="domain" description="Ig-like" evidence="10">
    <location>
        <begin position="319"/>
        <end position="403"/>
    </location>
</feature>
<feature type="region of interest" description="Disordered" evidence="9">
    <location>
        <begin position="24"/>
        <end position="43"/>
    </location>
</feature>
<evidence type="ECO:0000256" key="5">
    <source>
        <dbReference type="ARBA" id="ARBA00022737"/>
    </source>
</evidence>
<evidence type="ECO:0000256" key="9">
    <source>
        <dbReference type="SAM" id="MobiDB-lite"/>
    </source>
</evidence>
<dbReference type="CDD" id="cd00096">
    <property type="entry name" value="Ig"/>
    <property type="match status" value="1"/>
</dbReference>
<dbReference type="Pfam" id="PF07679">
    <property type="entry name" value="I-set"/>
    <property type="match status" value="4"/>
</dbReference>
<comment type="similarity">
    <text evidence="3">Belongs to the protein kinase superfamily. CAMK Ser/Thr protein kinase family.</text>
</comment>
<dbReference type="FunFam" id="2.60.40.10:FF:000002">
    <property type="entry name" value="Titin a"/>
    <property type="match status" value="1"/>
</dbReference>
<dbReference type="SUPFAM" id="SSF49265">
    <property type="entry name" value="Fibronectin type III"/>
    <property type="match status" value="2"/>
</dbReference>
<dbReference type="Ensembl" id="ENSDLAT00005060263.2">
    <property type="protein sequence ID" value="ENSDLAP00005056799.1"/>
    <property type="gene ID" value="ENSDLAG00005024109.2"/>
</dbReference>
<dbReference type="FunFam" id="2.60.40.10:FF:000050">
    <property type="entry name" value="Titin isoform B"/>
    <property type="match status" value="2"/>
</dbReference>
<dbReference type="GO" id="GO:0005634">
    <property type="term" value="C:nucleus"/>
    <property type="evidence" value="ECO:0007669"/>
    <property type="project" value="UniProtKB-SubCell"/>
</dbReference>
<dbReference type="SMART" id="SM00409">
    <property type="entry name" value="IG"/>
    <property type="match status" value="5"/>
</dbReference>
<feature type="domain" description="Ig-like" evidence="10">
    <location>
        <begin position="860"/>
        <end position="951"/>
    </location>
</feature>
<dbReference type="InterPro" id="IPR036116">
    <property type="entry name" value="FN3_sf"/>
</dbReference>
<dbReference type="FunFam" id="2.60.40.10:FF:000127">
    <property type="entry name" value="titin isoform X1"/>
    <property type="match status" value="1"/>
</dbReference>
<feature type="domain" description="Fibronectin type-III" evidence="11">
    <location>
        <begin position="631"/>
        <end position="718"/>
    </location>
</feature>
<dbReference type="InterPro" id="IPR003598">
    <property type="entry name" value="Ig_sub2"/>
</dbReference>
<dbReference type="CDD" id="cd00063">
    <property type="entry name" value="FN3"/>
    <property type="match status" value="3"/>
</dbReference>
<dbReference type="InterPro" id="IPR036179">
    <property type="entry name" value="Ig-like_dom_sf"/>
</dbReference>
<dbReference type="InterPro" id="IPR013783">
    <property type="entry name" value="Ig-like_fold"/>
</dbReference>
<dbReference type="GeneTree" id="ENSGT01110000267173"/>
<dbReference type="FunFam" id="2.60.40.10:FF:001434">
    <property type="entry name" value="titin isoform X1"/>
    <property type="match status" value="1"/>
</dbReference>
<evidence type="ECO:0000313" key="12">
    <source>
        <dbReference type="Ensembl" id="ENSDLAP00005056799.1"/>
    </source>
</evidence>
<evidence type="ECO:0000256" key="6">
    <source>
        <dbReference type="ARBA" id="ARBA00023157"/>
    </source>
</evidence>
<dbReference type="PRINTS" id="PR00014">
    <property type="entry name" value="FNTYPEIII"/>
</dbReference>
<dbReference type="AlphaFoldDB" id="A0A8C4IIQ9"/>
<dbReference type="SMART" id="SM00408">
    <property type="entry name" value="IGc2"/>
    <property type="match status" value="3"/>
</dbReference>
<evidence type="ECO:0000313" key="13">
    <source>
        <dbReference type="Proteomes" id="UP000694389"/>
    </source>
</evidence>
<proteinExistence type="inferred from homology"/>
<dbReference type="GO" id="GO:0008307">
    <property type="term" value="F:structural constituent of muscle"/>
    <property type="evidence" value="ECO:0007669"/>
    <property type="project" value="TreeGrafter"/>
</dbReference>